<dbReference type="SMART" id="SM00935">
    <property type="entry name" value="OmpH"/>
    <property type="match status" value="1"/>
</dbReference>
<feature type="signal peptide" evidence="4">
    <location>
        <begin position="1"/>
        <end position="33"/>
    </location>
</feature>
<dbReference type="OrthoDB" id="5294628at2"/>
<organism evidence="5 6">
    <name type="scientific">Rubrivivax rivuli</name>
    <dbReference type="NCBI Taxonomy" id="1862385"/>
    <lineage>
        <taxon>Bacteria</taxon>
        <taxon>Pseudomonadati</taxon>
        <taxon>Pseudomonadota</taxon>
        <taxon>Betaproteobacteria</taxon>
        <taxon>Burkholderiales</taxon>
        <taxon>Sphaerotilaceae</taxon>
        <taxon>Rubrivivax</taxon>
    </lineage>
</organism>
<evidence type="ECO:0000256" key="2">
    <source>
        <dbReference type="PIRNR" id="PIRNR002094"/>
    </source>
</evidence>
<dbReference type="Gene3D" id="3.30.910.20">
    <property type="entry name" value="Skp domain"/>
    <property type="match status" value="1"/>
</dbReference>
<dbReference type="SUPFAM" id="SSF111384">
    <property type="entry name" value="OmpH-like"/>
    <property type="match status" value="1"/>
</dbReference>
<dbReference type="InterPro" id="IPR005632">
    <property type="entry name" value="Chaperone_Skp"/>
</dbReference>
<dbReference type="PANTHER" id="PTHR35089">
    <property type="entry name" value="CHAPERONE PROTEIN SKP"/>
    <property type="match status" value="1"/>
</dbReference>
<dbReference type="InterPro" id="IPR024930">
    <property type="entry name" value="Skp_dom_sf"/>
</dbReference>
<dbReference type="PANTHER" id="PTHR35089:SF1">
    <property type="entry name" value="CHAPERONE PROTEIN SKP"/>
    <property type="match status" value="1"/>
</dbReference>
<gene>
    <name evidence="5" type="ORF">EOE66_15425</name>
</gene>
<comment type="similarity">
    <text evidence="2">Belongs to the skp family.</text>
</comment>
<dbReference type="GO" id="GO:0050821">
    <property type="term" value="P:protein stabilization"/>
    <property type="evidence" value="ECO:0007669"/>
    <property type="project" value="TreeGrafter"/>
</dbReference>
<evidence type="ECO:0000256" key="3">
    <source>
        <dbReference type="SAM" id="Coils"/>
    </source>
</evidence>
<feature type="chain" id="PRO_5019100656" evidence="4">
    <location>
        <begin position="34"/>
        <end position="185"/>
    </location>
</feature>
<dbReference type="GO" id="GO:0005829">
    <property type="term" value="C:cytosol"/>
    <property type="evidence" value="ECO:0007669"/>
    <property type="project" value="TreeGrafter"/>
</dbReference>
<proteinExistence type="inferred from homology"/>
<dbReference type="PIRSF" id="PIRSF002094">
    <property type="entry name" value="OMP26_Skp"/>
    <property type="match status" value="1"/>
</dbReference>
<dbReference type="Proteomes" id="UP000285575">
    <property type="component" value="Unassembled WGS sequence"/>
</dbReference>
<evidence type="ECO:0000313" key="5">
    <source>
        <dbReference type="EMBL" id="RVU45661.1"/>
    </source>
</evidence>
<dbReference type="GO" id="GO:0051082">
    <property type="term" value="F:unfolded protein binding"/>
    <property type="evidence" value="ECO:0007669"/>
    <property type="project" value="InterPro"/>
</dbReference>
<evidence type="ECO:0000256" key="1">
    <source>
        <dbReference type="ARBA" id="ARBA00022729"/>
    </source>
</evidence>
<dbReference type="AlphaFoldDB" id="A0A437RFW5"/>
<keyword evidence="1 4" id="KW-0732">Signal</keyword>
<feature type="coiled-coil region" evidence="3">
    <location>
        <begin position="68"/>
        <end position="128"/>
    </location>
</feature>
<name>A0A437RFW5_9BURK</name>
<dbReference type="EMBL" id="SACR01000004">
    <property type="protein sequence ID" value="RVU45661.1"/>
    <property type="molecule type" value="Genomic_DNA"/>
</dbReference>
<keyword evidence="6" id="KW-1185">Reference proteome</keyword>
<accession>A0A437RFW5</accession>
<comment type="caution">
    <text evidence="5">The sequence shown here is derived from an EMBL/GenBank/DDBJ whole genome shotgun (WGS) entry which is preliminary data.</text>
</comment>
<dbReference type="Pfam" id="PF03938">
    <property type="entry name" value="OmpH"/>
    <property type="match status" value="1"/>
</dbReference>
<protein>
    <submittedName>
        <fullName evidence="5">OmpH family outer membrane protein</fullName>
    </submittedName>
</protein>
<evidence type="ECO:0000313" key="6">
    <source>
        <dbReference type="Proteomes" id="UP000285575"/>
    </source>
</evidence>
<evidence type="ECO:0000256" key="4">
    <source>
        <dbReference type="SAM" id="SignalP"/>
    </source>
</evidence>
<keyword evidence="3" id="KW-0175">Coiled coil</keyword>
<sequence>MFATQRPAATASKVSRWLAVAAVSVAAAAPTVAQDLKIGYVNSERVLRESNAAKAAQTKLETEFGKRERELNDAGNKLKTAADKLEKDGPTLAPAELQRRQRELVDQDRDLQRKRREFQEDLNQRRNEELAAVVERANRVIRQIYEAEKYDLILQEVIFASARVDITDKVIRQLNAPTPAAAAGK</sequence>
<reference evidence="5 6" key="1">
    <citation type="submission" date="2019-01" db="EMBL/GenBank/DDBJ databases">
        <authorList>
            <person name="Chen W.-M."/>
        </authorList>
    </citation>
    <scope>NUCLEOTIDE SEQUENCE [LARGE SCALE GENOMIC DNA]</scope>
    <source>
        <strain evidence="5 6">KYPY4</strain>
    </source>
</reference>